<sequence length="278" mass="26823">MRFTPFVLALAGNAAVLAQTFADYQNPFNIPSTGIAFTAGQPTTLNWQPTTSGTVTLVVRQGASNNLAQGAIIQSSIPNSGSYTWTPPSDIVRGSDYTIEIVDDTNPSRTNYTPYFVIDSANTVSSGTAIGQFSTVTYGAPSTSLSLTTASTQTSSNAASTSGAAAPTTTGSVASSVLSTASAAASSASAAAAASVSSGVSSASAAANSVSTLTGTASSSMATSASHSGSAASAASSSAARTSSAAATTSAAAATGAAVAWKAPAGFAVLGALGALAL</sequence>
<dbReference type="Proteomes" id="UP000308768">
    <property type="component" value="Unassembled WGS sequence"/>
</dbReference>
<evidence type="ECO:0000313" key="5">
    <source>
        <dbReference type="Proteomes" id="UP000308768"/>
    </source>
</evidence>
<keyword evidence="1 2" id="KW-0732">Signal</keyword>
<feature type="domain" description="Yeast cell wall synthesis Kre9/Knh1-like N-terminal" evidence="3">
    <location>
        <begin position="31"/>
        <end position="118"/>
    </location>
</feature>
<dbReference type="InterPro" id="IPR018466">
    <property type="entry name" value="Kre9/Knh1-like_N"/>
</dbReference>
<reference evidence="4 5" key="1">
    <citation type="submission" date="2017-03" db="EMBL/GenBank/DDBJ databases">
        <title>Genomes of endolithic fungi from Antarctica.</title>
        <authorList>
            <person name="Coleine C."/>
            <person name="Masonjones S."/>
            <person name="Stajich J.E."/>
        </authorList>
    </citation>
    <scope>NUCLEOTIDE SEQUENCE [LARGE SCALE GENOMIC DNA]</scope>
    <source>
        <strain evidence="4 5">CCFEE 5187</strain>
    </source>
</reference>
<evidence type="ECO:0000259" key="3">
    <source>
        <dbReference type="Pfam" id="PF10342"/>
    </source>
</evidence>
<dbReference type="STRING" id="331657.A0A4U0WDT9"/>
<dbReference type="Pfam" id="PF10342">
    <property type="entry name" value="Kre9_KNH"/>
    <property type="match status" value="1"/>
</dbReference>
<dbReference type="EMBL" id="NAJN01001914">
    <property type="protein sequence ID" value="TKA60116.1"/>
    <property type="molecule type" value="Genomic_DNA"/>
</dbReference>
<evidence type="ECO:0000256" key="1">
    <source>
        <dbReference type="ARBA" id="ARBA00022729"/>
    </source>
</evidence>
<feature type="signal peptide" evidence="2">
    <location>
        <begin position="1"/>
        <end position="18"/>
    </location>
</feature>
<dbReference type="OrthoDB" id="2260257at2759"/>
<comment type="caution">
    <text evidence="4">The sequence shown here is derived from an EMBL/GenBank/DDBJ whole genome shotgun (WGS) entry which is preliminary data.</text>
</comment>
<organism evidence="4 5">
    <name type="scientific">Cryomyces minteri</name>
    <dbReference type="NCBI Taxonomy" id="331657"/>
    <lineage>
        <taxon>Eukaryota</taxon>
        <taxon>Fungi</taxon>
        <taxon>Dikarya</taxon>
        <taxon>Ascomycota</taxon>
        <taxon>Pezizomycotina</taxon>
        <taxon>Dothideomycetes</taxon>
        <taxon>Dothideomycetes incertae sedis</taxon>
        <taxon>Cryomyces</taxon>
    </lineage>
</organism>
<accession>A0A4U0WDT9</accession>
<dbReference type="AlphaFoldDB" id="A0A4U0WDT9"/>
<name>A0A4U0WDT9_9PEZI</name>
<dbReference type="InterPro" id="IPR052982">
    <property type="entry name" value="SRP1/TIP1-like"/>
</dbReference>
<dbReference type="PANTHER" id="PTHR40633">
    <property type="entry name" value="MATRIX PROTEIN, PUTATIVE (AFU_ORTHOLOGUE AFUA_8G05410)-RELATED"/>
    <property type="match status" value="1"/>
</dbReference>
<keyword evidence="5" id="KW-1185">Reference proteome</keyword>
<evidence type="ECO:0000313" key="4">
    <source>
        <dbReference type="EMBL" id="TKA60116.1"/>
    </source>
</evidence>
<protein>
    <recommendedName>
        <fullName evidence="3">Yeast cell wall synthesis Kre9/Knh1-like N-terminal domain-containing protein</fullName>
    </recommendedName>
</protein>
<gene>
    <name evidence="4" type="ORF">B0A49_10843</name>
</gene>
<dbReference type="PANTHER" id="PTHR40633:SF5">
    <property type="entry name" value="ANCHORED PROTEIN, PUTATIVE (AFU_ORTHOLOGUE AFUA_8G04370)-RELATED"/>
    <property type="match status" value="1"/>
</dbReference>
<feature type="chain" id="PRO_5020301880" description="Yeast cell wall synthesis Kre9/Knh1-like N-terminal domain-containing protein" evidence="2">
    <location>
        <begin position="19"/>
        <end position="278"/>
    </location>
</feature>
<proteinExistence type="predicted"/>
<evidence type="ECO:0000256" key="2">
    <source>
        <dbReference type="SAM" id="SignalP"/>
    </source>
</evidence>